<dbReference type="GO" id="GO:0008237">
    <property type="term" value="F:metallopeptidase activity"/>
    <property type="evidence" value="ECO:0007669"/>
    <property type="project" value="UniProtKB-KW"/>
</dbReference>
<accession>A0AAD7VYR8</accession>
<dbReference type="PANTHER" id="PTHR31817:SF0">
    <property type="entry name" value="CHROMOSOME UNDETERMINED SCAFFOLD_67, WHOLE GENOME SHOTGUN SEQUENCE"/>
    <property type="match status" value="1"/>
</dbReference>
<comment type="caution">
    <text evidence="6">The sequence shown here is derived from an EMBL/GenBank/DDBJ whole genome shotgun (WGS) entry which is preliminary data.</text>
</comment>
<evidence type="ECO:0000256" key="5">
    <source>
        <dbReference type="SAM" id="MobiDB-lite"/>
    </source>
</evidence>
<feature type="region of interest" description="Disordered" evidence="5">
    <location>
        <begin position="1"/>
        <end position="55"/>
    </location>
</feature>
<dbReference type="GO" id="GO:0006508">
    <property type="term" value="P:proteolysis"/>
    <property type="evidence" value="ECO:0007669"/>
    <property type="project" value="UniProtKB-KW"/>
</dbReference>
<dbReference type="PANTHER" id="PTHR31817">
    <property type="match status" value="1"/>
</dbReference>
<evidence type="ECO:0000256" key="2">
    <source>
        <dbReference type="ARBA" id="ARBA00022670"/>
    </source>
</evidence>
<evidence type="ECO:0000256" key="4">
    <source>
        <dbReference type="ARBA" id="ARBA00023049"/>
    </source>
</evidence>
<name>A0AAD7VYR8_9TELE</name>
<dbReference type="Proteomes" id="UP001221898">
    <property type="component" value="Unassembled WGS sequence"/>
</dbReference>
<comment type="cofactor">
    <cofactor evidence="1">
        <name>Zn(2+)</name>
        <dbReference type="ChEBI" id="CHEBI:29105"/>
    </cofactor>
</comment>
<keyword evidence="7" id="KW-1185">Reference proteome</keyword>
<feature type="compositionally biased region" description="Acidic residues" evidence="5">
    <location>
        <begin position="1"/>
        <end position="14"/>
    </location>
</feature>
<gene>
    <name evidence="6" type="ORF">AAFF_G00401790</name>
</gene>
<reference evidence="6" key="1">
    <citation type="journal article" date="2023" name="Science">
        <title>Genome structures resolve the early diversification of teleost fishes.</title>
        <authorList>
            <person name="Parey E."/>
            <person name="Louis A."/>
            <person name="Montfort J."/>
            <person name="Bouchez O."/>
            <person name="Roques C."/>
            <person name="Iampietro C."/>
            <person name="Lluch J."/>
            <person name="Castinel A."/>
            <person name="Donnadieu C."/>
            <person name="Desvignes T."/>
            <person name="Floi Bucao C."/>
            <person name="Jouanno E."/>
            <person name="Wen M."/>
            <person name="Mejri S."/>
            <person name="Dirks R."/>
            <person name="Jansen H."/>
            <person name="Henkel C."/>
            <person name="Chen W.J."/>
            <person name="Zahm M."/>
            <person name="Cabau C."/>
            <person name="Klopp C."/>
            <person name="Thompson A.W."/>
            <person name="Robinson-Rechavi M."/>
            <person name="Braasch I."/>
            <person name="Lecointre G."/>
            <person name="Bobe J."/>
            <person name="Postlethwait J.H."/>
            <person name="Berthelot C."/>
            <person name="Roest Crollius H."/>
            <person name="Guiguen Y."/>
        </authorList>
    </citation>
    <scope>NUCLEOTIDE SEQUENCE</scope>
    <source>
        <strain evidence="6">NC1722</strain>
    </source>
</reference>
<sequence>MRRGEEQEEREEREEGGGKGVWAPPGAPCAPLWRGPAGRGSARQRAPAAAPPSCPPAGRSLDLTIRLPARCVELPLLDEGGAACGLENGSRKLCVQKFKFFLSDFTYNPQFEYRHPVPSAMLDRYNTASDRFLTQAVRILEKVLIKYGSYERFELVTGGNLLSKRRVKSQVKKCMEKEGYVGEASRADRSHPATRGGAVVLCEVSFEDVGRLRGLAVTQHTQLPHFLLDQARYQSHLRRLIISAELCQCRRKASTMCCPSSHDVAMHSGPVTPFL</sequence>
<dbReference type="InterPro" id="IPR012548">
    <property type="entry name" value="MATCAP"/>
</dbReference>
<protein>
    <submittedName>
        <fullName evidence="6">Uncharacterized protein</fullName>
    </submittedName>
</protein>
<keyword evidence="4" id="KW-0482">Metalloprotease</keyword>
<feature type="compositionally biased region" description="Low complexity" evidence="5">
    <location>
        <begin position="34"/>
        <end position="48"/>
    </location>
</feature>
<evidence type="ECO:0000256" key="3">
    <source>
        <dbReference type="ARBA" id="ARBA00022801"/>
    </source>
</evidence>
<dbReference type="AlphaFoldDB" id="A0AAD7VYR8"/>
<proteinExistence type="predicted"/>
<keyword evidence="3" id="KW-0378">Hydrolase</keyword>
<evidence type="ECO:0000256" key="1">
    <source>
        <dbReference type="ARBA" id="ARBA00001947"/>
    </source>
</evidence>
<keyword evidence="2" id="KW-0645">Protease</keyword>
<organism evidence="6 7">
    <name type="scientific">Aldrovandia affinis</name>
    <dbReference type="NCBI Taxonomy" id="143900"/>
    <lineage>
        <taxon>Eukaryota</taxon>
        <taxon>Metazoa</taxon>
        <taxon>Chordata</taxon>
        <taxon>Craniata</taxon>
        <taxon>Vertebrata</taxon>
        <taxon>Euteleostomi</taxon>
        <taxon>Actinopterygii</taxon>
        <taxon>Neopterygii</taxon>
        <taxon>Teleostei</taxon>
        <taxon>Notacanthiformes</taxon>
        <taxon>Halosauridae</taxon>
        <taxon>Aldrovandia</taxon>
    </lineage>
</organism>
<dbReference type="EMBL" id="JAINUG010000793">
    <property type="protein sequence ID" value="KAJ8362030.1"/>
    <property type="molecule type" value="Genomic_DNA"/>
</dbReference>
<evidence type="ECO:0000313" key="7">
    <source>
        <dbReference type="Proteomes" id="UP001221898"/>
    </source>
</evidence>
<evidence type="ECO:0000313" key="6">
    <source>
        <dbReference type="EMBL" id="KAJ8362030.1"/>
    </source>
</evidence>